<comment type="function">
    <text evidence="8">Part of the phosphoribosylformylglycinamidine synthase complex involved in the purines biosynthetic pathway. Catalyzes the ATP-dependent conversion of formylglycinamide ribonucleotide (FGAR) and glutamine to yield formylglycinamidine ribonucleotide (FGAM) and glutamate. The FGAM synthase complex is composed of three subunits. PurQ produces an ammonia molecule by converting glutamine to glutamate. PurL transfers the ammonia molecule to FGAR to form FGAM in an ATP-dependent manner. PurS interacts with PurQ and PurL and is thought to assist in the transfer of the ammonia molecule from PurQ to PurL.</text>
</comment>
<dbReference type="CDD" id="cd01740">
    <property type="entry name" value="GATase1_FGAR_AT"/>
    <property type="match status" value="1"/>
</dbReference>
<organism evidence="9 10">
    <name type="scientific">Fructobacillus evanidus</name>
    <dbReference type="NCBI Taxonomy" id="3064281"/>
    <lineage>
        <taxon>Bacteria</taxon>
        <taxon>Bacillati</taxon>
        <taxon>Bacillota</taxon>
        <taxon>Bacilli</taxon>
        <taxon>Lactobacillales</taxon>
        <taxon>Lactobacillaceae</taxon>
        <taxon>Fructobacillus</taxon>
    </lineage>
</organism>
<dbReference type="EC" id="3.5.1.2" evidence="8"/>
<keyword evidence="4 8" id="KW-0658">Purine biosynthesis</keyword>
<dbReference type="PIRSF" id="PIRSF001586">
    <property type="entry name" value="FGAM_synth_I"/>
    <property type="match status" value="1"/>
</dbReference>
<dbReference type="PROSITE" id="PS51273">
    <property type="entry name" value="GATASE_TYPE_1"/>
    <property type="match status" value="1"/>
</dbReference>
<evidence type="ECO:0000256" key="1">
    <source>
        <dbReference type="ARBA" id="ARBA00022490"/>
    </source>
</evidence>
<evidence type="ECO:0000256" key="2">
    <source>
        <dbReference type="ARBA" id="ARBA00022598"/>
    </source>
</evidence>
<feature type="active site" evidence="8">
    <location>
        <position position="195"/>
    </location>
</feature>
<dbReference type="PANTHER" id="PTHR47552:SF1">
    <property type="entry name" value="PHOSPHORIBOSYLFORMYLGLYCINAMIDINE SYNTHASE SUBUNIT PURQ"/>
    <property type="match status" value="1"/>
</dbReference>
<dbReference type="NCBIfam" id="NF002957">
    <property type="entry name" value="PRK03619.1"/>
    <property type="match status" value="1"/>
</dbReference>
<accession>A0ABN9YXH4</accession>
<evidence type="ECO:0000313" key="10">
    <source>
        <dbReference type="Proteomes" id="UP001314166"/>
    </source>
</evidence>
<dbReference type="Pfam" id="PF13507">
    <property type="entry name" value="GATase_5"/>
    <property type="match status" value="1"/>
</dbReference>
<evidence type="ECO:0000313" key="9">
    <source>
        <dbReference type="EMBL" id="CAK1248078.1"/>
    </source>
</evidence>
<protein>
    <recommendedName>
        <fullName evidence="8">Phosphoribosylformylglycinamidine synthase subunit PurQ</fullName>
        <shortName evidence="8">FGAM synthase</shortName>
        <ecNumber evidence="8">6.3.5.3</ecNumber>
    </recommendedName>
    <alternativeName>
        <fullName evidence="8">Formylglycinamide ribonucleotide amidotransferase subunit I</fullName>
        <shortName evidence="8">FGAR amidotransferase I</shortName>
        <shortName evidence="8">FGAR-AT I</shortName>
    </alternativeName>
    <alternativeName>
        <fullName evidence="8">Glutaminase PurQ</fullName>
        <ecNumber evidence="8">3.5.1.2</ecNumber>
    </alternativeName>
    <alternativeName>
        <fullName evidence="8">Phosphoribosylformylglycinamidine synthase subunit I</fullName>
    </alternativeName>
</protein>
<proteinExistence type="inferred from homology"/>
<evidence type="ECO:0000256" key="7">
    <source>
        <dbReference type="ARBA" id="ARBA00022962"/>
    </source>
</evidence>
<keyword evidence="6 8" id="KW-0067">ATP-binding</keyword>
<dbReference type="NCBIfam" id="TIGR01737">
    <property type="entry name" value="FGAM_synth_I"/>
    <property type="match status" value="1"/>
</dbReference>
<dbReference type="PANTHER" id="PTHR47552">
    <property type="entry name" value="PHOSPHORIBOSYLFORMYLGLYCINAMIDINE SYNTHASE SUBUNIT PURQ"/>
    <property type="match status" value="1"/>
</dbReference>
<comment type="caution">
    <text evidence="9">The sequence shown here is derived from an EMBL/GenBank/DDBJ whole genome shotgun (WGS) entry which is preliminary data.</text>
</comment>
<dbReference type="RefSeq" id="WP_338344426.1">
    <property type="nucleotide sequence ID" value="NZ_CAUZLH010000013.1"/>
</dbReference>
<dbReference type="SMART" id="SM01211">
    <property type="entry name" value="GATase_5"/>
    <property type="match status" value="1"/>
</dbReference>
<evidence type="ECO:0000256" key="8">
    <source>
        <dbReference type="HAMAP-Rule" id="MF_00421"/>
    </source>
</evidence>
<dbReference type="InterPro" id="IPR010075">
    <property type="entry name" value="PRibForGlyAmidine_synth_PurQ"/>
</dbReference>
<name>A0ABN9YXH4_9LACO</name>
<keyword evidence="5 8" id="KW-0378">Hydrolase</keyword>
<dbReference type="Proteomes" id="UP001314166">
    <property type="component" value="Unassembled WGS sequence"/>
</dbReference>
<feature type="active site" description="Nucleophile" evidence="8">
    <location>
        <position position="85"/>
    </location>
</feature>
<dbReference type="EC" id="6.3.5.3" evidence="8"/>
<keyword evidence="7 8" id="KW-0315">Glutamine amidotransferase</keyword>
<comment type="catalytic activity">
    <reaction evidence="8">
        <text>L-glutamine + H2O = L-glutamate + NH4(+)</text>
        <dbReference type="Rhea" id="RHEA:15889"/>
        <dbReference type="ChEBI" id="CHEBI:15377"/>
        <dbReference type="ChEBI" id="CHEBI:28938"/>
        <dbReference type="ChEBI" id="CHEBI:29985"/>
        <dbReference type="ChEBI" id="CHEBI:58359"/>
        <dbReference type="EC" id="3.5.1.2"/>
    </reaction>
</comment>
<keyword evidence="10" id="KW-1185">Reference proteome</keyword>
<evidence type="ECO:0000256" key="5">
    <source>
        <dbReference type="ARBA" id="ARBA00022801"/>
    </source>
</evidence>
<feature type="active site" evidence="8">
    <location>
        <position position="193"/>
    </location>
</feature>
<dbReference type="Gene3D" id="3.40.50.880">
    <property type="match status" value="1"/>
</dbReference>
<dbReference type="EMBL" id="CAUZMB010000007">
    <property type="protein sequence ID" value="CAK1248078.1"/>
    <property type="molecule type" value="Genomic_DNA"/>
</dbReference>
<dbReference type="GO" id="GO:0004642">
    <property type="term" value="F:phosphoribosylformylglycinamidine synthase activity"/>
    <property type="evidence" value="ECO:0007669"/>
    <property type="project" value="UniProtKB-EC"/>
</dbReference>
<evidence type="ECO:0000256" key="3">
    <source>
        <dbReference type="ARBA" id="ARBA00022741"/>
    </source>
</evidence>
<keyword evidence="2 8" id="KW-0436">Ligase</keyword>
<evidence type="ECO:0000256" key="6">
    <source>
        <dbReference type="ARBA" id="ARBA00022840"/>
    </source>
</evidence>
<comment type="pathway">
    <text evidence="8">Purine metabolism; IMP biosynthesis via de novo pathway; 5-amino-1-(5-phospho-D-ribosyl)imidazole from N(2)-formyl-N(1)-(5-phospho-D-ribosyl)glycinamide: step 1/2.</text>
</comment>
<dbReference type="HAMAP" id="MF_00421">
    <property type="entry name" value="PurQ"/>
    <property type="match status" value="1"/>
</dbReference>
<keyword evidence="3 8" id="KW-0547">Nucleotide-binding</keyword>
<dbReference type="InterPro" id="IPR029062">
    <property type="entry name" value="Class_I_gatase-like"/>
</dbReference>
<comment type="catalytic activity">
    <reaction evidence="8">
        <text>N(2)-formyl-N(1)-(5-phospho-beta-D-ribosyl)glycinamide + L-glutamine + ATP + H2O = 2-formamido-N(1)-(5-O-phospho-beta-D-ribosyl)acetamidine + L-glutamate + ADP + phosphate + H(+)</text>
        <dbReference type="Rhea" id="RHEA:17129"/>
        <dbReference type="ChEBI" id="CHEBI:15377"/>
        <dbReference type="ChEBI" id="CHEBI:15378"/>
        <dbReference type="ChEBI" id="CHEBI:29985"/>
        <dbReference type="ChEBI" id="CHEBI:30616"/>
        <dbReference type="ChEBI" id="CHEBI:43474"/>
        <dbReference type="ChEBI" id="CHEBI:58359"/>
        <dbReference type="ChEBI" id="CHEBI:147286"/>
        <dbReference type="ChEBI" id="CHEBI:147287"/>
        <dbReference type="ChEBI" id="CHEBI:456216"/>
        <dbReference type="EC" id="6.3.5.3"/>
    </reaction>
</comment>
<comment type="subunit">
    <text evidence="8">Part of the FGAM synthase complex composed of 1 PurL, 1 PurQ and 2 PurS subunits.</text>
</comment>
<reference evidence="9 10" key="1">
    <citation type="submission" date="2023-10" db="EMBL/GenBank/DDBJ databases">
        <authorList>
            <person name="Botero Cardona J."/>
        </authorList>
    </citation>
    <scope>NUCLEOTIDE SEQUENCE [LARGE SCALE GENOMIC DNA]</scope>
    <source>
        <strain evidence="9 10">R-55214</strain>
    </source>
</reference>
<keyword evidence="1 8" id="KW-0963">Cytoplasm</keyword>
<comment type="subcellular location">
    <subcellularLocation>
        <location evidence="8">Cytoplasm</location>
    </subcellularLocation>
</comment>
<evidence type="ECO:0000256" key="4">
    <source>
        <dbReference type="ARBA" id="ARBA00022755"/>
    </source>
</evidence>
<sequence length="224" mass="24111">MKAAVITFPGSNCDMDMYHALESFDVDVDLLDDQASDLSAYDAIFIPGGFSYGDYLRSGAVAKFSPAMDAVKVAADNGQLVVGICNGFQILTEAGLLPGQLLVNEQPGFICDEVNLVVENADSNFTNTMKKGDVLKVPIAHGEGNYVTDEATLKELEDNHQVIFRYQENVNGSMNKIAGITNKAGNVYGMMPHPERAVDALTGNDSGRAFFESLLHAVDQKAHA</sequence>
<gene>
    <name evidence="8" type="primary">purQ</name>
    <name evidence="9" type="ORF">R55214_HHFBAMCI_01166</name>
</gene>
<dbReference type="SUPFAM" id="SSF52317">
    <property type="entry name" value="Class I glutamine amidotransferase-like"/>
    <property type="match status" value="1"/>
</dbReference>